<dbReference type="GO" id="GO:0016973">
    <property type="term" value="P:poly(A)+ mRNA export from nucleus"/>
    <property type="evidence" value="ECO:0007669"/>
    <property type="project" value="TreeGrafter"/>
</dbReference>
<dbReference type="WBParaSite" id="SBAD_0000897501-mRNA-1">
    <property type="protein sequence ID" value="SBAD_0000897501-mRNA-1"/>
    <property type="gene ID" value="SBAD_0000897501"/>
</dbReference>
<keyword evidence="5" id="KW-0509">mRNA transport</keyword>
<dbReference type="Proteomes" id="UP000270296">
    <property type="component" value="Unassembled WGS sequence"/>
</dbReference>
<accession>A0A183IYG4</accession>
<evidence type="ECO:0000256" key="4">
    <source>
        <dbReference type="ARBA" id="ARBA00023242"/>
    </source>
</evidence>
<proteinExistence type="inferred from homology"/>
<evidence type="ECO:0000256" key="2">
    <source>
        <dbReference type="ARBA" id="ARBA00010186"/>
    </source>
</evidence>
<dbReference type="GO" id="GO:0017056">
    <property type="term" value="F:structural constituent of nuclear pore"/>
    <property type="evidence" value="ECO:0007669"/>
    <property type="project" value="InterPro"/>
</dbReference>
<sequence>PGLASNFKLDSTKLVEFVAEDAVKRSSFETAVKLYDLAEDDTRALNILSDLLSEVASLKISSNGRADRIVTLARDLNCRYGTFGHSATPESFATFSRLLDLVRYFERYNDGSYAEAINIKKLMPDILTSVMTILLDDYRKLKNNAYFSTNGGAELADNPKEMAKALVTYAGQVPYHFPGALLSRLVQAEISML</sequence>
<evidence type="ECO:0000313" key="8">
    <source>
        <dbReference type="WBParaSite" id="SBAD_0000897501-mRNA-1"/>
    </source>
</evidence>
<keyword evidence="5" id="KW-0811">Translocation</keyword>
<keyword evidence="5" id="KW-0653">Protein transport</keyword>
<keyword evidence="7" id="KW-1185">Reference proteome</keyword>
<comment type="subcellular location">
    <subcellularLocation>
        <location evidence="1 5">Nucleus</location>
        <location evidence="1 5">Nuclear pore complex</location>
    </subcellularLocation>
</comment>
<dbReference type="PANTHER" id="PTHR11225">
    <property type="entry name" value="NUCLEAR PORE COMPLEX PROTEIN NUP93 NUCLEOPORIN NUP93 DEAD EYE PROTEIN"/>
    <property type="match status" value="1"/>
</dbReference>
<evidence type="ECO:0000256" key="1">
    <source>
        <dbReference type="ARBA" id="ARBA00004567"/>
    </source>
</evidence>
<reference evidence="6 7" key="2">
    <citation type="submission" date="2018-11" db="EMBL/GenBank/DDBJ databases">
        <authorList>
            <consortium name="Pathogen Informatics"/>
        </authorList>
    </citation>
    <scope>NUCLEOTIDE SEQUENCE [LARGE SCALE GENOMIC DNA]</scope>
</reference>
<dbReference type="AlphaFoldDB" id="A0A183IYG4"/>
<dbReference type="EMBL" id="UZAM01011830">
    <property type="protein sequence ID" value="VDP18451.1"/>
    <property type="molecule type" value="Genomic_DNA"/>
</dbReference>
<keyword evidence="5" id="KW-0813">Transport</keyword>
<dbReference type="OrthoDB" id="1918363at2759"/>
<dbReference type="PANTHER" id="PTHR11225:SF4">
    <property type="entry name" value="NUCLEAR PORE COMPLEX PROTEIN NUP93"/>
    <property type="match status" value="1"/>
</dbReference>
<organism evidence="8">
    <name type="scientific">Soboliphyme baturini</name>
    <dbReference type="NCBI Taxonomy" id="241478"/>
    <lineage>
        <taxon>Eukaryota</taxon>
        <taxon>Metazoa</taxon>
        <taxon>Ecdysozoa</taxon>
        <taxon>Nematoda</taxon>
        <taxon>Enoplea</taxon>
        <taxon>Dorylaimia</taxon>
        <taxon>Dioctophymatida</taxon>
        <taxon>Dioctophymatoidea</taxon>
        <taxon>Soboliphymatidae</taxon>
        <taxon>Soboliphyme</taxon>
    </lineage>
</organism>
<dbReference type="GO" id="GO:0006606">
    <property type="term" value="P:protein import into nucleus"/>
    <property type="evidence" value="ECO:0007669"/>
    <property type="project" value="TreeGrafter"/>
</dbReference>
<comment type="similarity">
    <text evidence="2 5">Belongs to the nucleoporin interacting component (NIC) family.</text>
</comment>
<name>A0A183IYG4_9BILA</name>
<keyword evidence="5" id="KW-0472">Membrane</keyword>
<keyword evidence="3 5" id="KW-0906">Nuclear pore complex</keyword>
<reference evidence="8" key="1">
    <citation type="submission" date="2016-06" db="UniProtKB">
        <authorList>
            <consortium name="WormBaseParasite"/>
        </authorList>
    </citation>
    <scope>IDENTIFICATION</scope>
</reference>
<gene>
    <name evidence="6" type="ORF">SBAD_LOCUS8662</name>
</gene>
<evidence type="ECO:0000313" key="7">
    <source>
        <dbReference type="Proteomes" id="UP000270296"/>
    </source>
</evidence>
<keyword evidence="4 5" id="KW-0539">Nucleus</keyword>
<dbReference type="InterPro" id="IPR007231">
    <property type="entry name" value="Nucleoporin_int_Nup93/Nic96"/>
</dbReference>
<dbReference type="Pfam" id="PF04097">
    <property type="entry name" value="Nic96"/>
    <property type="match status" value="1"/>
</dbReference>
<evidence type="ECO:0000256" key="3">
    <source>
        <dbReference type="ARBA" id="ARBA00023132"/>
    </source>
</evidence>
<evidence type="ECO:0000256" key="5">
    <source>
        <dbReference type="RuleBase" id="RU364035"/>
    </source>
</evidence>
<protein>
    <recommendedName>
        <fullName evidence="5">Nuclear pore protein</fullName>
    </recommendedName>
</protein>
<dbReference type="GO" id="GO:0005643">
    <property type="term" value="C:nuclear pore"/>
    <property type="evidence" value="ECO:0007669"/>
    <property type="project" value="UniProtKB-SubCell"/>
</dbReference>
<evidence type="ECO:0000313" key="6">
    <source>
        <dbReference type="EMBL" id="VDP18451.1"/>
    </source>
</evidence>